<comment type="caution">
    <text evidence="3">Lacks conserved residue(s) required for the propagation of feature annotation.</text>
</comment>
<dbReference type="UniPathway" id="UPA00140">
    <property type="reaction ID" value="UER00206"/>
</dbReference>
<keyword evidence="3" id="KW-0963">Cytoplasm</keyword>
<dbReference type="NCBIfam" id="NF002537">
    <property type="entry name" value="PRK02090.1"/>
    <property type="match status" value="1"/>
</dbReference>
<dbReference type="EC" id="1.8.4.8" evidence="3"/>
<dbReference type="Proteomes" id="UP000249794">
    <property type="component" value="Unassembled WGS sequence"/>
</dbReference>
<dbReference type="Pfam" id="PF01507">
    <property type="entry name" value="PAPS_reduct"/>
    <property type="match status" value="1"/>
</dbReference>
<dbReference type="HAMAP" id="MF_00063">
    <property type="entry name" value="CysH"/>
    <property type="match status" value="1"/>
</dbReference>
<dbReference type="PANTHER" id="PTHR46509:SF1">
    <property type="entry name" value="PHOSPHOADENOSINE PHOSPHOSULFATE REDUCTASE"/>
    <property type="match status" value="1"/>
</dbReference>
<feature type="domain" description="Phosphoadenosine phosphosulphate reductase" evidence="5">
    <location>
        <begin position="68"/>
        <end position="241"/>
    </location>
</feature>
<comment type="similarity">
    <text evidence="1 3">Belongs to the PAPS reductase family. CysH subfamily.</text>
</comment>
<dbReference type="Gene3D" id="3.40.50.620">
    <property type="entry name" value="HUPs"/>
    <property type="match status" value="1"/>
</dbReference>
<dbReference type="AlphaFoldDB" id="A0A2W4ZKE0"/>
<dbReference type="InterPro" id="IPR014729">
    <property type="entry name" value="Rossmann-like_a/b/a_fold"/>
</dbReference>
<comment type="subcellular location">
    <subcellularLocation>
        <location evidence="3">Cytoplasm</location>
    </subcellularLocation>
</comment>
<evidence type="ECO:0000256" key="3">
    <source>
        <dbReference type="HAMAP-Rule" id="MF_00063"/>
    </source>
</evidence>
<dbReference type="InterPro" id="IPR011800">
    <property type="entry name" value="PAPS_reductase_CysH"/>
</dbReference>
<evidence type="ECO:0000313" key="7">
    <source>
        <dbReference type="Proteomes" id="UP000249794"/>
    </source>
</evidence>
<dbReference type="NCBIfam" id="TIGR02057">
    <property type="entry name" value="PAPS_reductase"/>
    <property type="match status" value="1"/>
</dbReference>
<dbReference type="CDD" id="cd23945">
    <property type="entry name" value="PAPS_reductase"/>
    <property type="match status" value="1"/>
</dbReference>
<evidence type="ECO:0000256" key="1">
    <source>
        <dbReference type="ARBA" id="ARBA00009732"/>
    </source>
</evidence>
<dbReference type="InterPro" id="IPR004511">
    <property type="entry name" value="PAPS/APS_Rdtase"/>
</dbReference>
<dbReference type="GO" id="GO:0005737">
    <property type="term" value="C:cytoplasm"/>
    <property type="evidence" value="ECO:0007669"/>
    <property type="project" value="UniProtKB-SubCell"/>
</dbReference>
<feature type="active site" description="Nucleophile; cysteine thiosulfonate intermediate" evidence="3">
    <location>
        <position position="261"/>
    </location>
</feature>
<dbReference type="GO" id="GO:0004604">
    <property type="term" value="F:phosphoadenylyl-sulfate reductase (thioredoxin) activity"/>
    <property type="evidence" value="ECO:0007669"/>
    <property type="project" value="UniProtKB-UniRule"/>
</dbReference>
<accession>A0A2W4ZKE0</accession>
<dbReference type="InterPro" id="IPR002500">
    <property type="entry name" value="PAPS_reduct_dom"/>
</dbReference>
<keyword evidence="2 3" id="KW-0560">Oxidoreductase</keyword>
<evidence type="ECO:0000259" key="5">
    <source>
        <dbReference type="Pfam" id="PF01507"/>
    </source>
</evidence>
<dbReference type="GO" id="GO:0019379">
    <property type="term" value="P:sulfate assimilation, phosphoadenylyl sulfate reduction by phosphoadenylyl-sulfate reductase (thioredoxin)"/>
    <property type="evidence" value="ECO:0007669"/>
    <property type="project" value="UniProtKB-UniRule"/>
</dbReference>
<dbReference type="SUPFAM" id="SSF52402">
    <property type="entry name" value="Adenine nucleotide alpha hydrolases-like"/>
    <property type="match status" value="1"/>
</dbReference>
<dbReference type="EMBL" id="QBMP01000031">
    <property type="protein sequence ID" value="PZO58615.1"/>
    <property type="molecule type" value="Genomic_DNA"/>
</dbReference>
<dbReference type="NCBIfam" id="TIGR00434">
    <property type="entry name" value="cysH"/>
    <property type="match status" value="1"/>
</dbReference>
<comment type="caution">
    <text evidence="6">The sequence shown here is derived from an EMBL/GenBank/DDBJ whole genome shotgun (WGS) entry which is preliminary data.</text>
</comment>
<reference evidence="6 7" key="2">
    <citation type="submission" date="2018-06" db="EMBL/GenBank/DDBJ databases">
        <title>Metagenomic assembly of (sub)arctic Cyanobacteria and their associated microbiome from non-axenic cultures.</title>
        <authorList>
            <person name="Baurain D."/>
        </authorList>
    </citation>
    <scope>NUCLEOTIDE SEQUENCE [LARGE SCALE GENOMIC DNA]</scope>
    <source>
        <strain evidence="6">ULC027bin1</strain>
    </source>
</reference>
<comment type="function">
    <text evidence="3">Catalyzes the formation of sulfite from phosphoadenosine 5'-phosphosulfate (PAPS) using thioredoxin as an electron donor.</text>
</comment>
<name>A0A2W4ZKE0_9CYAN</name>
<evidence type="ECO:0000256" key="2">
    <source>
        <dbReference type="ARBA" id="ARBA00023002"/>
    </source>
</evidence>
<organism evidence="6 7">
    <name type="scientific">Phormidesmis priestleyi</name>
    <dbReference type="NCBI Taxonomy" id="268141"/>
    <lineage>
        <taxon>Bacteria</taxon>
        <taxon>Bacillati</taxon>
        <taxon>Cyanobacteriota</taxon>
        <taxon>Cyanophyceae</taxon>
        <taxon>Leptolyngbyales</taxon>
        <taxon>Leptolyngbyaceae</taxon>
        <taxon>Phormidesmis</taxon>
    </lineage>
</organism>
<comment type="catalytic activity">
    <reaction evidence="3">
        <text>[thioredoxin]-disulfide + sulfite + adenosine 3',5'-bisphosphate + 2 H(+) = [thioredoxin]-dithiol + 3'-phosphoadenylyl sulfate</text>
        <dbReference type="Rhea" id="RHEA:11724"/>
        <dbReference type="Rhea" id="RHEA-COMP:10698"/>
        <dbReference type="Rhea" id="RHEA-COMP:10700"/>
        <dbReference type="ChEBI" id="CHEBI:15378"/>
        <dbReference type="ChEBI" id="CHEBI:17359"/>
        <dbReference type="ChEBI" id="CHEBI:29950"/>
        <dbReference type="ChEBI" id="CHEBI:50058"/>
        <dbReference type="ChEBI" id="CHEBI:58339"/>
        <dbReference type="ChEBI" id="CHEBI:58343"/>
        <dbReference type="EC" id="1.8.4.8"/>
    </reaction>
</comment>
<reference evidence="7" key="1">
    <citation type="submission" date="2018-04" db="EMBL/GenBank/DDBJ databases">
        <authorList>
            <person name="Cornet L."/>
        </authorList>
    </citation>
    <scope>NUCLEOTIDE SEQUENCE [LARGE SCALE GENOMIC DNA]</scope>
</reference>
<proteinExistence type="inferred from homology"/>
<gene>
    <name evidence="3" type="primary">cysH</name>
    <name evidence="6" type="ORF">DCF15_04905</name>
</gene>
<evidence type="ECO:0000256" key="4">
    <source>
        <dbReference type="SAM" id="MobiDB-lite"/>
    </source>
</evidence>
<dbReference type="PANTHER" id="PTHR46509">
    <property type="entry name" value="PHOSPHOADENOSINE PHOSPHOSULFATE REDUCTASE"/>
    <property type="match status" value="1"/>
</dbReference>
<evidence type="ECO:0000313" key="6">
    <source>
        <dbReference type="EMBL" id="PZO58615.1"/>
    </source>
</evidence>
<feature type="region of interest" description="Disordered" evidence="4">
    <location>
        <begin position="15"/>
        <end position="36"/>
    </location>
</feature>
<protein>
    <recommendedName>
        <fullName evidence="3">Phosphoadenosine 5'-phosphosulfate reductase</fullName>
        <shortName evidence="3">PAPS reductase</shortName>
        <ecNumber evidence="3">1.8.4.8</ecNumber>
    </recommendedName>
    <alternativeName>
        <fullName evidence="3">3'-phosphoadenylylsulfate reductase</fullName>
    </alternativeName>
    <alternativeName>
        <fullName evidence="3">PAPS reductase, thioredoxin dependent</fullName>
    </alternativeName>
    <alternativeName>
        <fullName evidence="3">PAPS sulfotransferase</fullName>
    </alternativeName>
    <alternativeName>
        <fullName evidence="3">PAdoPS reductase</fullName>
    </alternativeName>
</protein>
<dbReference type="PIRSF" id="PIRSF000857">
    <property type="entry name" value="PAPS_reductase"/>
    <property type="match status" value="1"/>
</dbReference>
<sequence>MTSTLPNFQNVDLNPLASSNGHHHGNDNGSEPSIKRPDLDLTALNQTFDRAKATELIEWGYQTFGESLVMSTSFGIQSAVMLQLVTSVVPNIPIIWVDTGYLPAETYRFADALSQRLSLNLQVYQSPITPARMEARYGKLWEVGTVEAFNQYDQLRKVEPMQRALKELGAIAWLTGLRADQTGHRKSLERIGLQGEFYKLLPILHWHSKDVYDYLKAHNLPYHPLWEEGYVSVGDWHSSRPLSADDTDERATRFNGLKQECGIHIPQTPEEAESLNSSSL</sequence>
<dbReference type="GO" id="GO:0070814">
    <property type="term" value="P:hydrogen sulfide biosynthetic process"/>
    <property type="evidence" value="ECO:0007669"/>
    <property type="project" value="UniProtKB-UniRule"/>
</dbReference>
<comment type="pathway">
    <text evidence="3">Sulfur metabolism; hydrogen sulfide biosynthesis; sulfite from sulfate: step 3/3.</text>
</comment>